<dbReference type="InterPro" id="IPR002686">
    <property type="entry name" value="Transposase_17"/>
</dbReference>
<evidence type="ECO:0000313" key="2">
    <source>
        <dbReference type="EMBL" id="QDS96814.1"/>
    </source>
</evidence>
<dbReference type="AlphaFoldDB" id="A0A517MPL8"/>
<dbReference type="EMBL" id="CP036263">
    <property type="protein sequence ID" value="QDS96814.1"/>
    <property type="molecule type" value="Genomic_DNA"/>
</dbReference>
<dbReference type="NCBIfam" id="NF033573">
    <property type="entry name" value="transpos_IS200"/>
    <property type="match status" value="1"/>
</dbReference>
<dbReference type="InterPro" id="IPR036515">
    <property type="entry name" value="Transposase_17_sf"/>
</dbReference>
<dbReference type="GO" id="GO:0004803">
    <property type="term" value="F:transposase activity"/>
    <property type="evidence" value="ECO:0007669"/>
    <property type="project" value="InterPro"/>
</dbReference>
<dbReference type="KEGG" id="amob:HG15A2_00720"/>
<dbReference type="RefSeq" id="WP_145056722.1">
    <property type="nucleotide sequence ID" value="NZ_CP036263.1"/>
</dbReference>
<dbReference type="PANTHER" id="PTHR33360:SF2">
    <property type="entry name" value="TRANSPOSASE FOR INSERTION SEQUENCE ELEMENT IS200"/>
    <property type="match status" value="1"/>
</dbReference>
<evidence type="ECO:0000313" key="3">
    <source>
        <dbReference type="Proteomes" id="UP000319852"/>
    </source>
</evidence>
<feature type="domain" description="Transposase IS200-like" evidence="1">
    <location>
        <begin position="5"/>
        <end position="119"/>
    </location>
</feature>
<proteinExistence type="predicted"/>
<sequence>MAHTYCNALYHCVFSTKDRRKTIPPELQERLWPYLGGIARDNKFKALSVGGVEDHVHILLSLPTTMTISKAMQLVKGGSSKWIHDEFPEHRDFAWQEGFGAFTIGISQIEPTRKYIAKQAAHHQKTTFQDEFLAILKKHEIEYDPRYVWG</sequence>
<dbReference type="Proteomes" id="UP000319852">
    <property type="component" value="Chromosome"/>
</dbReference>
<dbReference type="GO" id="GO:0006313">
    <property type="term" value="P:DNA transposition"/>
    <property type="evidence" value="ECO:0007669"/>
    <property type="project" value="InterPro"/>
</dbReference>
<organism evidence="2 3">
    <name type="scientific">Adhaeretor mobilis</name>
    <dbReference type="NCBI Taxonomy" id="1930276"/>
    <lineage>
        <taxon>Bacteria</taxon>
        <taxon>Pseudomonadati</taxon>
        <taxon>Planctomycetota</taxon>
        <taxon>Planctomycetia</taxon>
        <taxon>Pirellulales</taxon>
        <taxon>Lacipirellulaceae</taxon>
        <taxon>Adhaeretor</taxon>
    </lineage>
</organism>
<gene>
    <name evidence="2" type="ORF">HG15A2_00720</name>
</gene>
<accession>A0A517MPL8</accession>
<keyword evidence="3" id="KW-1185">Reference proteome</keyword>
<protein>
    <submittedName>
        <fullName evidence="2">Transposase IS200 like protein</fullName>
    </submittedName>
</protein>
<dbReference type="GO" id="GO:0003677">
    <property type="term" value="F:DNA binding"/>
    <property type="evidence" value="ECO:0007669"/>
    <property type="project" value="InterPro"/>
</dbReference>
<dbReference type="OrthoDB" id="9798161at2"/>
<dbReference type="Gene3D" id="3.30.70.1290">
    <property type="entry name" value="Transposase IS200-like"/>
    <property type="match status" value="1"/>
</dbReference>
<dbReference type="SMART" id="SM01321">
    <property type="entry name" value="Y1_Tnp"/>
    <property type="match status" value="1"/>
</dbReference>
<dbReference type="SUPFAM" id="SSF143422">
    <property type="entry name" value="Transposase IS200-like"/>
    <property type="match status" value="1"/>
</dbReference>
<reference evidence="2 3" key="1">
    <citation type="submission" date="2019-02" db="EMBL/GenBank/DDBJ databases">
        <title>Deep-cultivation of Planctomycetes and their phenomic and genomic characterization uncovers novel biology.</title>
        <authorList>
            <person name="Wiegand S."/>
            <person name="Jogler M."/>
            <person name="Boedeker C."/>
            <person name="Pinto D."/>
            <person name="Vollmers J."/>
            <person name="Rivas-Marin E."/>
            <person name="Kohn T."/>
            <person name="Peeters S.H."/>
            <person name="Heuer A."/>
            <person name="Rast P."/>
            <person name="Oberbeckmann S."/>
            <person name="Bunk B."/>
            <person name="Jeske O."/>
            <person name="Meyerdierks A."/>
            <person name="Storesund J.E."/>
            <person name="Kallscheuer N."/>
            <person name="Luecker S."/>
            <person name="Lage O.M."/>
            <person name="Pohl T."/>
            <person name="Merkel B.J."/>
            <person name="Hornburger P."/>
            <person name="Mueller R.-W."/>
            <person name="Bruemmer F."/>
            <person name="Labrenz M."/>
            <person name="Spormann A.M."/>
            <person name="Op den Camp H."/>
            <person name="Overmann J."/>
            <person name="Amann R."/>
            <person name="Jetten M.S.M."/>
            <person name="Mascher T."/>
            <person name="Medema M.H."/>
            <person name="Devos D.P."/>
            <person name="Kaster A.-K."/>
            <person name="Ovreas L."/>
            <person name="Rohde M."/>
            <person name="Galperin M.Y."/>
            <person name="Jogler C."/>
        </authorList>
    </citation>
    <scope>NUCLEOTIDE SEQUENCE [LARGE SCALE GENOMIC DNA]</scope>
    <source>
        <strain evidence="2 3">HG15A2</strain>
    </source>
</reference>
<dbReference type="PANTHER" id="PTHR33360">
    <property type="entry name" value="TRANSPOSASE FOR INSERTION SEQUENCE ELEMENT IS200"/>
    <property type="match status" value="1"/>
</dbReference>
<evidence type="ECO:0000259" key="1">
    <source>
        <dbReference type="SMART" id="SM01321"/>
    </source>
</evidence>
<name>A0A517MPL8_9BACT</name>
<dbReference type="Pfam" id="PF01797">
    <property type="entry name" value="Y1_Tnp"/>
    <property type="match status" value="1"/>
</dbReference>